<dbReference type="EMBL" id="CABPRJ010000125">
    <property type="protein sequence ID" value="VVC27473.1"/>
    <property type="molecule type" value="Genomic_DNA"/>
</dbReference>
<accession>A0A5E4M7Z6</accession>
<evidence type="ECO:0000259" key="3">
    <source>
        <dbReference type="Pfam" id="PF13649"/>
    </source>
</evidence>
<proteinExistence type="predicted"/>
<keyword evidence="5" id="KW-1185">Reference proteome</keyword>
<dbReference type="SUPFAM" id="SSF53335">
    <property type="entry name" value="S-adenosyl-L-methionine-dependent methyltransferases"/>
    <property type="match status" value="1"/>
</dbReference>
<name>A0A5E4M7Z6_9HEMI</name>
<dbReference type="OrthoDB" id="8300214at2759"/>
<dbReference type="Proteomes" id="UP000325440">
    <property type="component" value="Unassembled WGS sequence"/>
</dbReference>
<dbReference type="InterPro" id="IPR041698">
    <property type="entry name" value="Methyltransf_25"/>
</dbReference>
<organism evidence="4 5">
    <name type="scientific">Cinara cedri</name>
    <dbReference type="NCBI Taxonomy" id="506608"/>
    <lineage>
        <taxon>Eukaryota</taxon>
        <taxon>Metazoa</taxon>
        <taxon>Ecdysozoa</taxon>
        <taxon>Arthropoda</taxon>
        <taxon>Hexapoda</taxon>
        <taxon>Insecta</taxon>
        <taxon>Pterygota</taxon>
        <taxon>Neoptera</taxon>
        <taxon>Paraneoptera</taxon>
        <taxon>Hemiptera</taxon>
        <taxon>Sternorrhyncha</taxon>
        <taxon>Aphidomorpha</taxon>
        <taxon>Aphidoidea</taxon>
        <taxon>Aphididae</taxon>
        <taxon>Lachninae</taxon>
        <taxon>Cinara</taxon>
    </lineage>
</organism>
<gene>
    <name evidence="4" type="ORF">CINCED_3A014888</name>
</gene>
<keyword evidence="1 4" id="KW-0489">Methyltransferase</keyword>
<dbReference type="Pfam" id="PF13649">
    <property type="entry name" value="Methyltransf_25"/>
    <property type="match status" value="1"/>
</dbReference>
<sequence length="245" mass="27513">MQSQFDELAALYEDMALWPFRKDIEIPNVLALVGDIRGLSVLDFGCGTGMYSRLFKERGAKRVVGYDVADGMIKYAKEQEEKNPVGIEFISELTPTLENIFDLVVGVYVLPYAATHEELYTMCSTMAGLVKSGGRLITLPIHPEYDPNPKYYEPYGFRLISDNPYTEGGKIQLELCYSNYDVKVTAYYWSSSILKAALIEAGFSSVEQIELFTSSTGDLNKACSTLKNYIKKPHASILECKKEKI</sequence>
<feature type="domain" description="Methyltransferase" evidence="3">
    <location>
        <begin position="41"/>
        <end position="134"/>
    </location>
</feature>
<dbReference type="Gene3D" id="3.40.50.150">
    <property type="entry name" value="Vaccinia Virus protein VP39"/>
    <property type="match status" value="1"/>
</dbReference>
<dbReference type="PANTHER" id="PTHR43861">
    <property type="entry name" value="TRANS-ACONITATE 2-METHYLTRANSFERASE-RELATED"/>
    <property type="match status" value="1"/>
</dbReference>
<evidence type="ECO:0000313" key="5">
    <source>
        <dbReference type="Proteomes" id="UP000325440"/>
    </source>
</evidence>
<evidence type="ECO:0000256" key="1">
    <source>
        <dbReference type="ARBA" id="ARBA00022603"/>
    </source>
</evidence>
<dbReference type="GO" id="GO:0008168">
    <property type="term" value="F:methyltransferase activity"/>
    <property type="evidence" value="ECO:0007669"/>
    <property type="project" value="UniProtKB-KW"/>
</dbReference>
<reference evidence="4 5" key="1">
    <citation type="submission" date="2019-08" db="EMBL/GenBank/DDBJ databases">
        <authorList>
            <person name="Alioto T."/>
            <person name="Alioto T."/>
            <person name="Gomez Garrido J."/>
        </authorList>
    </citation>
    <scope>NUCLEOTIDE SEQUENCE [LARGE SCALE GENOMIC DNA]</scope>
</reference>
<dbReference type="GO" id="GO:0032259">
    <property type="term" value="P:methylation"/>
    <property type="evidence" value="ECO:0007669"/>
    <property type="project" value="UniProtKB-KW"/>
</dbReference>
<evidence type="ECO:0000313" key="4">
    <source>
        <dbReference type="EMBL" id="VVC27473.1"/>
    </source>
</evidence>
<dbReference type="InterPro" id="IPR029063">
    <property type="entry name" value="SAM-dependent_MTases_sf"/>
</dbReference>
<dbReference type="AlphaFoldDB" id="A0A5E4M7Z6"/>
<protein>
    <submittedName>
        <fullName evidence="4">S-adenosyl-L-methionine-dependent methyltransferase</fullName>
    </submittedName>
</protein>
<dbReference type="PANTHER" id="PTHR43861:SF1">
    <property type="entry name" value="TRANS-ACONITATE 2-METHYLTRANSFERASE"/>
    <property type="match status" value="1"/>
</dbReference>
<dbReference type="CDD" id="cd02440">
    <property type="entry name" value="AdoMet_MTases"/>
    <property type="match status" value="1"/>
</dbReference>
<keyword evidence="2 4" id="KW-0808">Transferase</keyword>
<evidence type="ECO:0000256" key="2">
    <source>
        <dbReference type="ARBA" id="ARBA00022679"/>
    </source>
</evidence>